<evidence type="ECO:0000313" key="3">
    <source>
        <dbReference type="EMBL" id="CAE0456520.1"/>
    </source>
</evidence>
<name>A0A6S8QXX7_9STRA</name>
<proteinExistence type="predicted"/>
<feature type="compositionally biased region" description="Low complexity" evidence="1">
    <location>
        <begin position="112"/>
        <end position="121"/>
    </location>
</feature>
<dbReference type="EMBL" id="HBIO01001884">
    <property type="protein sequence ID" value="CAE0456519.1"/>
    <property type="molecule type" value="Transcribed_RNA"/>
</dbReference>
<evidence type="ECO:0000313" key="2">
    <source>
        <dbReference type="EMBL" id="CAE0456519.1"/>
    </source>
</evidence>
<evidence type="ECO:0000256" key="1">
    <source>
        <dbReference type="SAM" id="MobiDB-lite"/>
    </source>
</evidence>
<dbReference type="EMBL" id="HBIO01001885">
    <property type="protein sequence ID" value="CAE0456520.1"/>
    <property type="molecule type" value="Transcribed_RNA"/>
</dbReference>
<sequence length="265" mass="29891">MTTSYETPTRQYSGNSLHSSPYQTMETHHIIKFKPAPQTITPDQPKHNTRKDARLAMKKRLGEAGKSFTRTNSKTKEFDHYTVVEKPPIQKTTKSKLKNGGEAYDRGRERSSSVGRGIVRRTQSFKRSLSRGRRRPSSGDSVCSAKSTKSTRSLRSVGSSVLKKVRSFKKSDSFRFRKGRKNKNVRGERVVFVKQSYSPPLSVKPKRRKMAPSAEKNNGFLGFLCESFDTFNLCGGQADEEELIGRVIGVEGSEVSTEDPYDPRE</sequence>
<feature type="region of interest" description="Disordered" evidence="1">
    <location>
        <begin position="89"/>
        <end position="156"/>
    </location>
</feature>
<dbReference type="AlphaFoldDB" id="A0A6S8QXX7"/>
<feature type="region of interest" description="Disordered" evidence="1">
    <location>
        <begin position="1"/>
        <end position="20"/>
    </location>
</feature>
<gene>
    <name evidence="2" type="ORF">CDEB00056_LOCUS1360</name>
    <name evidence="3" type="ORF">CDEB00056_LOCUS1361</name>
</gene>
<protein>
    <submittedName>
        <fullName evidence="3">Uncharacterized protein</fullName>
    </submittedName>
</protein>
<reference evidence="3" key="1">
    <citation type="submission" date="2021-01" db="EMBL/GenBank/DDBJ databases">
        <authorList>
            <person name="Corre E."/>
            <person name="Pelletier E."/>
            <person name="Niang G."/>
            <person name="Scheremetjew M."/>
            <person name="Finn R."/>
            <person name="Kale V."/>
            <person name="Holt S."/>
            <person name="Cochrane G."/>
            <person name="Meng A."/>
            <person name="Brown T."/>
            <person name="Cohen L."/>
        </authorList>
    </citation>
    <scope>NUCLEOTIDE SEQUENCE</scope>
    <source>
        <strain evidence="3">MM31A-1</strain>
    </source>
</reference>
<accession>A0A6S8QXX7</accession>
<feature type="compositionally biased region" description="Polar residues" evidence="1">
    <location>
        <begin position="144"/>
        <end position="156"/>
    </location>
</feature>
<organism evidence="3">
    <name type="scientific">Chaetoceros debilis</name>
    <dbReference type="NCBI Taxonomy" id="122233"/>
    <lineage>
        <taxon>Eukaryota</taxon>
        <taxon>Sar</taxon>
        <taxon>Stramenopiles</taxon>
        <taxon>Ochrophyta</taxon>
        <taxon>Bacillariophyta</taxon>
        <taxon>Coscinodiscophyceae</taxon>
        <taxon>Chaetocerotophycidae</taxon>
        <taxon>Chaetocerotales</taxon>
        <taxon>Chaetocerotaceae</taxon>
        <taxon>Chaetoceros</taxon>
    </lineage>
</organism>